<evidence type="ECO:0000313" key="1">
    <source>
        <dbReference type="Proteomes" id="UP000887576"/>
    </source>
</evidence>
<protein>
    <submittedName>
        <fullName evidence="2">Major sperm protein</fullName>
    </submittedName>
</protein>
<organism evidence="1 2">
    <name type="scientific">Panagrolaimus sp. JU765</name>
    <dbReference type="NCBI Taxonomy" id="591449"/>
    <lineage>
        <taxon>Eukaryota</taxon>
        <taxon>Metazoa</taxon>
        <taxon>Ecdysozoa</taxon>
        <taxon>Nematoda</taxon>
        <taxon>Chromadorea</taxon>
        <taxon>Rhabditida</taxon>
        <taxon>Tylenchina</taxon>
        <taxon>Panagrolaimomorpha</taxon>
        <taxon>Panagrolaimoidea</taxon>
        <taxon>Panagrolaimidae</taxon>
        <taxon>Panagrolaimus</taxon>
    </lineage>
</organism>
<proteinExistence type="predicted"/>
<accession>A0AC34REN0</accession>
<sequence length="540" mass="62542">MSKIHPLKQLSLLTMDQRNLLTNVLIEVNKCAIQGKIYPSDLDFLNENKWWALAFIKAHKEDVHITSAVIQECLRWRKSFDIHGMKLVEFVNSEEKLNVYIRGKDVYGNRLLWIKLNKHNPNDRTIDRLLVYWLETNLIWYHSSPLTVVIDLSEVRTLDITLLKFMLHCFKYFYPNCLSEILIYKTPSRLSATVKLFQSWLSTYDLPMAHELVDPHQILAFIREENLPYEMDGTDDFTMDDLAKSAPAKLAPNVEQTPLNNENLDIAVHPSIDEIITNKRSVRFEETTDMVQNQNARNNSSTRKNVIPSILKPIYEDRKNANTEEWFDGGFVSVIPKDALLFKQINDEVDPVDIFIIKNTGGYGLQYKIKTTSPEKFRVRPSVGFIPAGESDFVRIYLQHEYKDTLKSERFLFMGIKTNDENVENFSQLWKEAYTTEKIERQIKCTPMTETTTTQATSTTSQSSIIAPEKKMALEIIAENAELKNKIGELGQRQMLMIFMLLFLLLIHLLTVVQFRSAIDNLIDTIKEHSPSNSYSRSDL</sequence>
<name>A0AC34REN0_9BILA</name>
<reference evidence="2" key="1">
    <citation type="submission" date="2022-11" db="UniProtKB">
        <authorList>
            <consortium name="WormBaseParasite"/>
        </authorList>
    </citation>
    <scope>IDENTIFICATION</scope>
</reference>
<dbReference type="Proteomes" id="UP000887576">
    <property type="component" value="Unplaced"/>
</dbReference>
<evidence type="ECO:0000313" key="2">
    <source>
        <dbReference type="WBParaSite" id="JU765_v2.g5907.t1"/>
    </source>
</evidence>
<dbReference type="WBParaSite" id="JU765_v2.g5907.t1">
    <property type="protein sequence ID" value="JU765_v2.g5907.t1"/>
    <property type="gene ID" value="JU765_v2.g5907"/>
</dbReference>